<dbReference type="GO" id="GO:0005524">
    <property type="term" value="F:ATP binding"/>
    <property type="evidence" value="ECO:0007669"/>
    <property type="project" value="InterPro"/>
</dbReference>
<dbReference type="EC" id="2.7.11.1" evidence="1"/>
<dbReference type="PANTHER" id="PTHR11909">
    <property type="entry name" value="CASEIN KINASE-RELATED"/>
    <property type="match status" value="1"/>
</dbReference>
<proteinExistence type="predicted"/>
<dbReference type="SMART" id="SM00220">
    <property type="entry name" value="S_TKc"/>
    <property type="match status" value="1"/>
</dbReference>
<dbReference type="InterPro" id="IPR011009">
    <property type="entry name" value="Kinase-like_dom_sf"/>
</dbReference>
<accession>A0AAW2H831</accession>
<feature type="domain" description="Protein kinase" evidence="2">
    <location>
        <begin position="1"/>
        <end position="256"/>
    </location>
</feature>
<evidence type="ECO:0000313" key="3">
    <source>
        <dbReference type="EMBL" id="KAL0265876.1"/>
    </source>
</evidence>
<comment type="caution">
    <text evidence="3">The sequence shown here is derived from an EMBL/GenBank/DDBJ whole genome shotgun (WGS) entry which is preliminary data.</text>
</comment>
<dbReference type="PROSITE" id="PS50011">
    <property type="entry name" value="PROTEIN_KINASE_DOM"/>
    <property type="match status" value="1"/>
</dbReference>
<gene>
    <name evidence="3" type="ORF">PYX00_011593</name>
</gene>
<name>A0AAW2H831_9NEOP</name>
<organism evidence="3">
    <name type="scientific">Menopon gallinae</name>
    <name type="common">poultry shaft louse</name>
    <dbReference type="NCBI Taxonomy" id="328185"/>
    <lineage>
        <taxon>Eukaryota</taxon>
        <taxon>Metazoa</taxon>
        <taxon>Ecdysozoa</taxon>
        <taxon>Arthropoda</taxon>
        <taxon>Hexapoda</taxon>
        <taxon>Insecta</taxon>
        <taxon>Pterygota</taxon>
        <taxon>Neoptera</taxon>
        <taxon>Paraneoptera</taxon>
        <taxon>Psocodea</taxon>
        <taxon>Troctomorpha</taxon>
        <taxon>Phthiraptera</taxon>
        <taxon>Amblycera</taxon>
        <taxon>Menoponidae</taxon>
        <taxon>Menopon</taxon>
    </lineage>
</organism>
<evidence type="ECO:0000259" key="2">
    <source>
        <dbReference type="PROSITE" id="PS50011"/>
    </source>
</evidence>
<dbReference type="SUPFAM" id="SSF56112">
    <property type="entry name" value="Protein kinase-like (PK-like)"/>
    <property type="match status" value="1"/>
</dbReference>
<dbReference type="GO" id="GO:0004674">
    <property type="term" value="F:protein serine/threonine kinase activity"/>
    <property type="evidence" value="ECO:0007669"/>
    <property type="project" value="UniProtKB-EC"/>
</dbReference>
<dbReference type="InterPro" id="IPR050235">
    <property type="entry name" value="CK1_Ser-Thr_kinase"/>
</dbReference>
<protein>
    <recommendedName>
        <fullName evidence="1">non-specific serine/threonine protein kinase</fullName>
        <ecNumber evidence="1">2.7.11.1</ecNumber>
    </recommendedName>
</protein>
<dbReference type="CDD" id="cd14016">
    <property type="entry name" value="STKc_CK1"/>
    <property type="match status" value="1"/>
</dbReference>
<sequence>MAIHEETAIKVAVKVEKRRHLKQLKHEYNVYTNLYDGSTDFLPRVYGYREFFLNDEPVNGMFMDLLGYSLQELFDFCEKRFTLKTVLMLGEMILSRIEYVHFKNYIHRDIKPDNFVFGKEEHCKGKLFIIDFGLAKLYRNPYTFAHIPPKQGKSLTGTARYASLNAHLGYEQGRRDDLESLAYCLIFFMKGRLPWQGLPGASKKEKYKNICEMKERISVRELCEGLPSVFSKFLHYIKGLSFEEMPSYLYLKNLFVSAIREHKIVNDGNFDWMIKRDLMRRDRL</sequence>
<dbReference type="PROSITE" id="PS00108">
    <property type="entry name" value="PROTEIN_KINASE_ST"/>
    <property type="match status" value="1"/>
</dbReference>
<dbReference type="EMBL" id="JARGDH010000006">
    <property type="protein sequence ID" value="KAL0265876.1"/>
    <property type="molecule type" value="Genomic_DNA"/>
</dbReference>
<dbReference type="Pfam" id="PF00069">
    <property type="entry name" value="Pkinase"/>
    <property type="match status" value="1"/>
</dbReference>
<reference evidence="3" key="1">
    <citation type="journal article" date="2024" name="Gigascience">
        <title>Chromosome-level genome of the poultry shaft louse Menopon gallinae provides insight into the host-switching and adaptive evolution of parasitic lice.</title>
        <authorList>
            <person name="Xu Y."/>
            <person name="Ma L."/>
            <person name="Liu S."/>
            <person name="Liang Y."/>
            <person name="Liu Q."/>
            <person name="He Z."/>
            <person name="Tian L."/>
            <person name="Duan Y."/>
            <person name="Cai W."/>
            <person name="Li H."/>
            <person name="Song F."/>
        </authorList>
    </citation>
    <scope>NUCLEOTIDE SEQUENCE</scope>
    <source>
        <strain evidence="3">Cailab_2023a</strain>
    </source>
</reference>
<dbReference type="InterPro" id="IPR000719">
    <property type="entry name" value="Prot_kinase_dom"/>
</dbReference>
<dbReference type="Gene3D" id="1.10.510.10">
    <property type="entry name" value="Transferase(Phosphotransferase) domain 1"/>
    <property type="match status" value="1"/>
</dbReference>
<evidence type="ECO:0000256" key="1">
    <source>
        <dbReference type="ARBA" id="ARBA00012513"/>
    </source>
</evidence>
<dbReference type="AlphaFoldDB" id="A0AAW2H831"/>
<dbReference type="InterPro" id="IPR008271">
    <property type="entry name" value="Ser/Thr_kinase_AS"/>
</dbReference>